<organism evidence="5 6">
    <name type="scientific">Porites evermanni</name>
    <dbReference type="NCBI Taxonomy" id="104178"/>
    <lineage>
        <taxon>Eukaryota</taxon>
        <taxon>Metazoa</taxon>
        <taxon>Cnidaria</taxon>
        <taxon>Anthozoa</taxon>
        <taxon>Hexacorallia</taxon>
        <taxon>Scleractinia</taxon>
        <taxon>Fungiina</taxon>
        <taxon>Poritidae</taxon>
        <taxon>Porites</taxon>
    </lineage>
</organism>
<dbReference type="InterPro" id="IPR041637">
    <property type="entry name" value="Caprin-1_dimer"/>
</dbReference>
<dbReference type="PANTHER" id="PTHR22922:SF19">
    <property type="entry name" value="CAPRIN HOMOLOG"/>
    <property type="match status" value="1"/>
</dbReference>
<keyword evidence="6" id="KW-1185">Reference proteome</keyword>
<feature type="compositionally biased region" description="Acidic residues" evidence="3">
    <location>
        <begin position="221"/>
        <end position="246"/>
    </location>
</feature>
<feature type="compositionally biased region" description="Gly residues" evidence="3">
    <location>
        <begin position="335"/>
        <end position="349"/>
    </location>
</feature>
<sequence>MPSASSQSSMQISAQMENNDATKAVLNVLEKKVRNLEKRKGKLDSYKKLVDEGQTLNDDQKLAVGQLTQVEQNLEFARDLQKNITQIYTEHQKLQKKNAKRDQAAQLAAQREGDISKVCQVLELQALMDNLSEDVRADFLNGSNGAVVVSEESFVRIDAFYKLITPNAEEEKPIKEQQLLASQHIVKFLEASPEPVVETTYKALNELVSSINKCGYFEQSQGDEEEEEEEEEEAAENENTEADQEGTGDNAQQTEVAEANNGPTETHFNGENTAAPGEKEGGNVATVASNEHGLNFLSESEVESKPKAVAEPSAPAANLSEGAPPESSGFAAQGGDEGWIEQGGEGNAGEQGDDTSGFDAVNHSNGFGFSRGGRGGRGGFRRGDGYNRRGGPPGDRGNRRGGRGGFGGQRGGREGGFKQQQDNYQRRGNRGGPPRGGRGGDRGGQRGRGPPQQ</sequence>
<comment type="caution">
    <text evidence="5">The sequence shown here is derived from an EMBL/GenBank/DDBJ whole genome shotgun (WGS) entry which is preliminary data.</text>
</comment>
<dbReference type="InterPro" id="IPR028816">
    <property type="entry name" value="Caprin"/>
</dbReference>
<feature type="coiled-coil region" evidence="2">
    <location>
        <begin position="19"/>
        <end position="46"/>
    </location>
</feature>
<feature type="compositionally biased region" description="Polar residues" evidence="3">
    <location>
        <begin position="247"/>
        <end position="272"/>
    </location>
</feature>
<keyword evidence="2" id="KW-0175">Coiled coil</keyword>
<feature type="domain" description="Caprin-1 dimerization" evidence="4">
    <location>
        <begin position="110"/>
        <end position="218"/>
    </location>
</feature>
<accession>A0ABN8M787</accession>
<dbReference type="PANTHER" id="PTHR22922">
    <property type="entry name" value="GPI-ANCHORED PROTEIN P137"/>
    <property type="match status" value="1"/>
</dbReference>
<dbReference type="Proteomes" id="UP001159427">
    <property type="component" value="Unassembled WGS sequence"/>
</dbReference>
<evidence type="ECO:0000313" key="5">
    <source>
        <dbReference type="EMBL" id="CAH3024336.1"/>
    </source>
</evidence>
<dbReference type="EMBL" id="CALNXI010000300">
    <property type="protein sequence ID" value="CAH3024336.1"/>
    <property type="molecule type" value="Genomic_DNA"/>
</dbReference>
<evidence type="ECO:0000259" key="4">
    <source>
        <dbReference type="Pfam" id="PF18293"/>
    </source>
</evidence>
<reference evidence="5 6" key="1">
    <citation type="submission" date="2022-05" db="EMBL/GenBank/DDBJ databases">
        <authorList>
            <consortium name="Genoscope - CEA"/>
            <person name="William W."/>
        </authorList>
    </citation>
    <scope>NUCLEOTIDE SEQUENCE [LARGE SCALE GENOMIC DNA]</scope>
</reference>
<dbReference type="Pfam" id="PF18293">
    <property type="entry name" value="Caprin-1_dimer"/>
    <property type="match status" value="1"/>
</dbReference>
<evidence type="ECO:0000256" key="1">
    <source>
        <dbReference type="ARBA" id="ARBA00007950"/>
    </source>
</evidence>
<name>A0ABN8M787_9CNID</name>
<feature type="region of interest" description="Disordered" evidence="3">
    <location>
        <begin position="218"/>
        <end position="453"/>
    </location>
</feature>
<comment type="similarity">
    <text evidence="1">Belongs to the caprin family.</text>
</comment>
<feature type="compositionally biased region" description="Gly residues" evidence="3">
    <location>
        <begin position="369"/>
        <end position="378"/>
    </location>
</feature>
<protein>
    <recommendedName>
        <fullName evidence="4">Caprin-1 dimerization domain-containing protein</fullName>
    </recommendedName>
</protein>
<evidence type="ECO:0000256" key="3">
    <source>
        <dbReference type="SAM" id="MobiDB-lite"/>
    </source>
</evidence>
<evidence type="ECO:0000256" key="2">
    <source>
        <dbReference type="SAM" id="Coils"/>
    </source>
</evidence>
<evidence type="ECO:0000313" key="6">
    <source>
        <dbReference type="Proteomes" id="UP001159427"/>
    </source>
</evidence>
<gene>
    <name evidence="5" type="ORF">PEVE_00022623</name>
</gene>
<proteinExistence type="inferred from homology"/>